<dbReference type="KEGG" id="cvn:111101180"/>
<dbReference type="Pfam" id="PF00059">
    <property type="entry name" value="Lectin_C"/>
    <property type="match status" value="1"/>
</dbReference>
<sequence>MFILYIAAILVAGFTTIQTSCPVDWAEFSGECYYFGNVHRSWLDAENQCRRMHGFLLTDDNSAKHKFVSNILSVLHSLRQNAFWIGASDYTIEGHFRWLETGLPIGNFSAWGPGKPSQNDTKNCVRMFYNGDEYNWEDVDCNDRTTNYICEKTAENILLTTAESLIIGK</sequence>
<dbReference type="PANTHER" id="PTHR22803">
    <property type="entry name" value="MANNOSE, PHOSPHOLIPASE, LECTIN RECEPTOR RELATED"/>
    <property type="match status" value="1"/>
</dbReference>
<reference evidence="5" key="1">
    <citation type="submission" date="2025-08" db="UniProtKB">
        <authorList>
            <consortium name="RefSeq"/>
        </authorList>
    </citation>
    <scope>IDENTIFICATION</scope>
    <source>
        <tissue evidence="5">Whole sample</tissue>
    </source>
</reference>
<keyword evidence="2" id="KW-0732">Signal</keyword>
<evidence type="ECO:0000259" key="3">
    <source>
        <dbReference type="PROSITE" id="PS50041"/>
    </source>
</evidence>
<evidence type="ECO:0000256" key="1">
    <source>
        <dbReference type="ARBA" id="ARBA00023157"/>
    </source>
</evidence>
<dbReference type="InterPro" id="IPR018378">
    <property type="entry name" value="C-type_lectin_CS"/>
</dbReference>
<dbReference type="InterPro" id="IPR016187">
    <property type="entry name" value="CTDL_fold"/>
</dbReference>
<keyword evidence="4" id="KW-1185">Reference proteome</keyword>
<feature type="domain" description="C-type lectin" evidence="3">
    <location>
        <begin position="28"/>
        <end position="144"/>
    </location>
</feature>
<feature type="signal peptide" evidence="2">
    <location>
        <begin position="1"/>
        <end position="19"/>
    </location>
</feature>
<keyword evidence="1" id="KW-1015">Disulfide bond</keyword>
<dbReference type="OrthoDB" id="6118498at2759"/>
<evidence type="ECO:0000313" key="5">
    <source>
        <dbReference type="RefSeq" id="XP_022289257.1"/>
    </source>
</evidence>
<dbReference type="InterPro" id="IPR016186">
    <property type="entry name" value="C-type_lectin-like/link_sf"/>
</dbReference>
<feature type="chain" id="PRO_5034099091" evidence="2">
    <location>
        <begin position="20"/>
        <end position="169"/>
    </location>
</feature>
<dbReference type="RefSeq" id="XP_022289257.1">
    <property type="nucleotide sequence ID" value="XM_022433549.1"/>
</dbReference>
<dbReference type="Proteomes" id="UP000694844">
    <property type="component" value="Chromosome 6"/>
</dbReference>
<dbReference type="InterPro" id="IPR050111">
    <property type="entry name" value="C-type_lectin/snaclec_domain"/>
</dbReference>
<accession>A0A8B8ACQ4</accession>
<evidence type="ECO:0000256" key="2">
    <source>
        <dbReference type="SAM" id="SignalP"/>
    </source>
</evidence>
<dbReference type="PROSITE" id="PS00615">
    <property type="entry name" value="C_TYPE_LECTIN_1"/>
    <property type="match status" value="1"/>
</dbReference>
<organism evidence="4 5">
    <name type="scientific">Crassostrea virginica</name>
    <name type="common">Eastern oyster</name>
    <dbReference type="NCBI Taxonomy" id="6565"/>
    <lineage>
        <taxon>Eukaryota</taxon>
        <taxon>Metazoa</taxon>
        <taxon>Spiralia</taxon>
        <taxon>Lophotrochozoa</taxon>
        <taxon>Mollusca</taxon>
        <taxon>Bivalvia</taxon>
        <taxon>Autobranchia</taxon>
        <taxon>Pteriomorphia</taxon>
        <taxon>Ostreida</taxon>
        <taxon>Ostreoidea</taxon>
        <taxon>Ostreidae</taxon>
        <taxon>Crassostrea</taxon>
    </lineage>
</organism>
<name>A0A8B8ACQ4_CRAVI</name>
<dbReference type="AlphaFoldDB" id="A0A8B8ACQ4"/>
<dbReference type="InterPro" id="IPR001304">
    <property type="entry name" value="C-type_lectin-like"/>
</dbReference>
<gene>
    <name evidence="5" type="primary">LOC111101180</name>
</gene>
<dbReference type="SUPFAM" id="SSF56436">
    <property type="entry name" value="C-type lectin-like"/>
    <property type="match status" value="1"/>
</dbReference>
<proteinExistence type="predicted"/>
<dbReference type="Gene3D" id="3.10.100.10">
    <property type="entry name" value="Mannose-Binding Protein A, subunit A"/>
    <property type="match status" value="1"/>
</dbReference>
<dbReference type="SMART" id="SM00034">
    <property type="entry name" value="CLECT"/>
    <property type="match status" value="1"/>
</dbReference>
<dbReference type="GeneID" id="111101180"/>
<protein>
    <submittedName>
        <fullName evidence="5">Perlucin-like protein isoform X1</fullName>
    </submittedName>
</protein>
<dbReference type="CDD" id="cd00037">
    <property type="entry name" value="CLECT"/>
    <property type="match status" value="1"/>
</dbReference>
<evidence type="ECO:0000313" key="4">
    <source>
        <dbReference type="Proteomes" id="UP000694844"/>
    </source>
</evidence>
<dbReference type="PROSITE" id="PS50041">
    <property type="entry name" value="C_TYPE_LECTIN_2"/>
    <property type="match status" value="1"/>
</dbReference>